<evidence type="ECO:0000313" key="8">
    <source>
        <dbReference type="EMBL" id="MFN2974326.1"/>
    </source>
</evidence>
<dbReference type="Gene3D" id="2.60.120.260">
    <property type="entry name" value="Galactose-binding domain-like"/>
    <property type="match status" value="1"/>
</dbReference>
<comment type="similarity">
    <text evidence="1">Belongs to the glycosyl hydrolase 29 family.</text>
</comment>
<dbReference type="EMBL" id="JBJYXY010000001">
    <property type="protein sequence ID" value="MFN2974326.1"/>
    <property type="molecule type" value="Genomic_DNA"/>
</dbReference>
<dbReference type="PROSITE" id="PS51318">
    <property type="entry name" value="TAT"/>
    <property type="match status" value="1"/>
</dbReference>
<proteinExistence type="inferred from homology"/>
<sequence length="491" mass="53323">MAWNRREFLSASLAVGAVHCTPGMAATAANAGAVPSARQLRWQRLETCTFLHFTVNTFTGREWGLGDESPDVFAPTDFDADAIVSDLKAGGMRGVILTCKHHDGFCLWPTKSTEHNISHSKWMDGKGDVVRAISDAARKQGLQFGVYVSPWDRSNAAYGKPEYLTIYRQQITELLTNYGPIFEIWFDGANGGDGFYGGAREKRTIDKLHYYDWPGTWALVRKLQPEAAIFSDVGPDVRWVGNEKGEAGENCWATITPRGEHGGPASPGDVDTAINNTGTPGGEVWMPAECDVSIRPGWFYHSEEDSKVKTPEQLMTLYERSVGRGAGLLLNLPPDTRGRIASADAAALRSFHGRVEATFANNLLRGASLAASAAARNHAAGLVVDGSVDTYWLASNAGPAEITASAREPLQVNVIRMREAIALGQRVRRWVLEAAGTDGVWSKLAEGESIGNCRIVRLEKPAALNRLRLRILESGAPAALTELGAYLDRQG</sequence>
<evidence type="ECO:0000256" key="4">
    <source>
        <dbReference type="ARBA" id="ARBA00022801"/>
    </source>
</evidence>
<dbReference type="SMART" id="SM00812">
    <property type="entry name" value="Alpha_L_fucos"/>
    <property type="match status" value="1"/>
</dbReference>
<dbReference type="RefSeq" id="WP_263414107.1">
    <property type="nucleotide sequence ID" value="NZ_BAABBH010000001.1"/>
</dbReference>
<reference evidence="8 9" key="1">
    <citation type="submission" date="2024-12" db="EMBL/GenBank/DDBJ databases">
        <authorList>
            <person name="Lee Y."/>
        </authorList>
    </citation>
    <scope>NUCLEOTIDE SEQUENCE [LARGE SCALE GENOMIC DNA]</scope>
    <source>
        <strain evidence="8 9">03SUJ4</strain>
    </source>
</reference>
<dbReference type="EC" id="3.2.1.51" evidence="2"/>
<dbReference type="PANTHER" id="PTHR10030:SF37">
    <property type="entry name" value="ALPHA-L-FUCOSIDASE-RELATED"/>
    <property type="match status" value="1"/>
</dbReference>
<evidence type="ECO:0000256" key="6">
    <source>
        <dbReference type="SAM" id="SignalP"/>
    </source>
</evidence>
<keyword evidence="4" id="KW-0378">Hydrolase</keyword>
<dbReference type="InterPro" id="IPR006311">
    <property type="entry name" value="TAT_signal"/>
</dbReference>
<dbReference type="InterPro" id="IPR000933">
    <property type="entry name" value="Glyco_hydro_29"/>
</dbReference>
<dbReference type="InterPro" id="IPR057739">
    <property type="entry name" value="Glyco_hydro_29_N"/>
</dbReference>
<evidence type="ECO:0000259" key="7">
    <source>
        <dbReference type="Pfam" id="PF01120"/>
    </source>
</evidence>
<evidence type="ECO:0000256" key="5">
    <source>
        <dbReference type="ARBA" id="ARBA00023295"/>
    </source>
</evidence>
<dbReference type="Pfam" id="PF01120">
    <property type="entry name" value="Alpha_L_fucos"/>
    <property type="match status" value="1"/>
</dbReference>
<dbReference type="InterPro" id="IPR008979">
    <property type="entry name" value="Galactose-bd-like_sf"/>
</dbReference>
<feature type="signal peptide" evidence="6">
    <location>
        <begin position="1"/>
        <end position="25"/>
    </location>
</feature>
<keyword evidence="9" id="KW-1185">Reference proteome</keyword>
<dbReference type="SUPFAM" id="SSF51445">
    <property type="entry name" value="(Trans)glycosidases"/>
    <property type="match status" value="1"/>
</dbReference>
<evidence type="ECO:0000313" key="9">
    <source>
        <dbReference type="Proteomes" id="UP001634747"/>
    </source>
</evidence>
<keyword evidence="5" id="KW-0326">Glycosidase</keyword>
<evidence type="ECO:0000256" key="3">
    <source>
        <dbReference type="ARBA" id="ARBA00022729"/>
    </source>
</evidence>
<dbReference type="SUPFAM" id="SSF49785">
    <property type="entry name" value="Galactose-binding domain-like"/>
    <property type="match status" value="1"/>
</dbReference>
<evidence type="ECO:0000256" key="2">
    <source>
        <dbReference type="ARBA" id="ARBA00012662"/>
    </source>
</evidence>
<keyword evidence="3 6" id="KW-0732">Signal</keyword>
<gene>
    <name evidence="8" type="ORF">ACK2TP_00985</name>
</gene>
<accession>A0ABW9KF98</accession>
<comment type="caution">
    <text evidence="8">The sequence shown here is derived from an EMBL/GenBank/DDBJ whole genome shotgun (WGS) entry which is preliminary data.</text>
</comment>
<dbReference type="PANTHER" id="PTHR10030">
    <property type="entry name" value="ALPHA-L-FUCOSIDASE"/>
    <property type="match status" value="1"/>
</dbReference>
<dbReference type="InterPro" id="IPR017853">
    <property type="entry name" value="GH"/>
</dbReference>
<dbReference type="Proteomes" id="UP001634747">
    <property type="component" value="Unassembled WGS sequence"/>
</dbReference>
<dbReference type="Gene3D" id="3.20.20.80">
    <property type="entry name" value="Glycosidases"/>
    <property type="match status" value="1"/>
</dbReference>
<organism evidence="8 9">
    <name type="scientific">Terriglobus aquaticus</name>
    <dbReference type="NCBI Taxonomy" id="940139"/>
    <lineage>
        <taxon>Bacteria</taxon>
        <taxon>Pseudomonadati</taxon>
        <taxon>Acidobacteriota</taxon>
        <taxon>Terriglobia</taxon>
        <taxon>Terriglobales</taxon>
        <taxon>Acidobacteriaceae</taxon>
        <taxon>Terriglobus</taxon>
    </lineage>
</organism>
<name>A0ABW9KF98_9BACT</name>
<feature type="chain" id="PRO_5046795885" description="alpha-L-fucosidase" evidence="6">
    <location>
        <begin position="26"/>
        <end position="491"/>
    </location>
</feature>
<evidence type="ECO:0000256" key="1">
    <source>
        <dbReference type="ARBA" id="ARBA00007951"/>
    </source>
</evidence>
<feature type="domain" description="Glycoside hydrolase family 29 N-terminal" evidence="7">
    <location>
        <begin position="51"/>
        <end position="350"/>
    </location>
</feature>
<protein>
    <recommendedName>
        <fullName evidence="2">alpha-L-fucosidase</fullName>
        <ecNumber evidence="2">3.2.1.51</ecNumber>
    </recommendedName>
</protein>